<sequence>MERYTKFLLFNGYDVPDRIRELLELCGEDNRTGEIIACLEKEGLHDFAVTDGVSVGAYSYLKKHHKAILASKESVYQYRAKAPHQLQTEYYGWNERTKRVCSVRVVEIPREGKKRLTSTRGVEGLMELKQQVLVDKECNVYRELSQEGE</sequence>
<evidence type="ECO:0000313" key="1">
    <source>
        <dbReference type="EMBL" id="RGS43489.1"/>
    </source>
</evidence>
<dbReference type="AlphaFoldDB" id="A0A3R5ZM71"/>
<accession>A0A3R5ZM71</accession>
<name>A0A3R5ZM71_9FIRM</name>
<organism evidence="1 2">
    <name type="scientific">Coprococcus eutactus</name>
    <dbReference type="NCBI Taxonomy" id="33043"/>
    <lineage>
        <taxon>Bacteria</taxon>
        <taxon>Bacillati</taxon>
        <taxon>Bacillota</taxon>
        <taxon>Clostridia</taxon>
        <taxon>Lachnospirales</taxon>
        <taxon>Lachnospiraceae</taxon>
        <taxon>Coprococcus</taxon>
    </lineage>
</organism>
<dbReference type="EMBL" id="QRVK01000006">
    <property type="protein sequence ID" value="RGS43489.1"/>
    <property type="molecule type" value="Genomic_DNA"/>
</dbReference>
<evidence type="ECO:0000313" key="2">
    <source>
        <dbReference type="Proteomes" id="UP000283295"/>
    </source>
</evidence>
<comment type="caution">
    <text evidence="1">The sequence shown here is derived from an EMBL/GenBank/DDBJ whole genome shotgun (WGS) entry which is preliminary data.</text>
</comment>
<dbReference type="Proteomes" id="UP000283295">
    <property type="component" value="Unassembled WGS sequence"/>
</dbReference>
<gene>
    <name evidence="1" type="ORF">DWX94_04015</name>
</gene>
<reference evidence="1 2" key="1">
    <citation type="submission" date="2018-08" db="EMBL/GenBank/DDBJ databases">
        <title>A genome reference for cultivated species of the human gut microbiota.</title>
        <authorList>
            <person name="Zou Y."/>
            <person name="Xue W."/>
            <person name="Luo G."/>
        </authorList>
    </citation>
    <scope>NUCLEOTIDE SEQUENCE [LARGE SCALE GENOMIC DNA]</scope>
    <source>
        <strain evidence="1 2">AF22-21</strain>
    </source>
</reference>
<proteinExistence type="predicted"/>
<protein>
    <submittedName>
        <fullName evidence="1">Uncharacterized protein</fullName>
    </submittedName>
</protein>